<dbReference type="EMBL" id="RQER01000011">
    <property type="protein sequence ID" value="TGJ98400.1"/>
    <property type="molecule type" value="Genomic_DNA"/>
</dbReference>
<dbReference type="Proteomes" id="UP000297946">
    <property type="component" value="Unassembled WGS sequence"/>
</dbReference>
<organism evidence="1 4">
    <name type="scientific">Leptospira langatensis</name>
    <dbReference type="NCBI Taxonomy" id="2484983"/>
    <lineage>
        <taxon>Bacteria</taxon>
        <taxon>Pseudomonadati</taxon>
        <taxon>Spirochaetota</taxon>
        <taxon>Spirochaetia</taxon>
        <taxon>Leptospirales</taxon>
        <taxon>Leptospiraceae</taxon>
        <taxon>Leptospira</taxon>
    </lineage>
</organism>
<protein>
    <submittedName>
        <fullName evidence="1">Uncharacterized protein</fullName>
    </submittedName>
</protein>
<proteinExistence type="predicted"/>
<comment type="caution">
    <text evidence="1">The sequence shown here is derived from an EMBL/GenBank/DDBJ whole genome shotgun (WGS) entry which is preliminary data.</text>
</comment>
<dbReference type="EMBL" id="RQGC01000001">
    <property type="protein sequence ID" value="TGL43315.1"/>
    <property type="molecule type" value="Genomic_DNA"/>
</dbReference>
<name>A0A5F1ZWR8_9LEPT</name>
<reference evidence="1 4" key="2">
    <citation type="journal article" date="2019" name="PLoS Negl. Trop. Dis.">
        <title>Revisiting the worldwide diversity of Leptospira species in the environment.</title>
        <authorList>
            <person name="Vincent A.T."/>
            <person name="Schiettekatte O."/>
            <person name="Bourhy P."/>
            <person name="Veyrier F.J."/>
            <person name="Picardeau M."/>
        </authorList>
    </citation>
    <scope>NUCLEOTIDE SEQUENCE [LARGE SCALE GENOMIC DNA]</scope>
    <source>
        <strain evidence="2">201702690</strain>
        <strain evidence="1 4">SSW18</strain>
    </source>
</reference>
<sequence>MKKILRHAKFYIIWRSVFGNFLHKCVVALLLAIIILPTEQDGVADIDVLSSGLTQSIEAIDFDASHDNSIDARSFRQRFDFLDFHIQNFEELEEFKTSFYSVTFTWDEYFYSKRISVLLLNLPPPILA</sequence>
<dbReference type="Proteomes" id="UP000297273">
    <property type="component" value="Unassembled WGS sequence"/>
</dbReference>
<gene>
    <name evidence="1" type="ORF">EHO57_17515</name>
    <name evidence="2" type="ORF">EHQ53_01375</name>
</gene>
<dbReference type="AlphaFoldDB" id="A0A5F1ZWR8"/>
<evidence type="ECO:0000313" key="4">
    <source>
        <dbReference type="Proteomes" id="UP000297946"/>
    </source>
</evidence>
<keyword evidence="3" id="KW-1185">Reference proteome</keyword>
<reference evidence="2" key="1">
    <citation type="submission" date="2018-10" db="EMBL/GenBank/DDBJ databases">
        <authorList>
            <person name="Vincent A.T."/>
            <person name="Schiettekatte O."/>
            <person name="Bourhy P."/>
            <person name="Veyrier F.J."/>
            <person name="Picardeau M."/>
        </authorList>
    </citation>
    <scope>NUCLEOTIDE SEQUENCE</scope>
    <source>
        <strain evidence="2">201702690</strain>
    </source>
</reference>
<dbReference type="OrthoDB" id="331077at2"/>
<accession>A0A5F1ZWR8</accession>
<evidence type="ECO:0000313" key="1">
    <source>
        <dbReference type="EMBL" id="TGJ98400.1"/>
    </source>
</evidence>
<evidence type="ECO:0000313" key="2">
    <source>
        <dbReference type="EMBL" id="TGL43315.1"/>
    </source>
</evidence>
<dbReference type="RefSeq" id="WP_135642247.1">
    <property type="nucleotide sequence ID" value="NZ_RQER01000011.1"/>
</dbReference>
<evidence type="ECO:0000313" key="3">
    <source>
        <dbReference type="Proteomes" id="UP000297273"/>
    </source>
</evidence>